<dbReference type="Proteomes" id="UP000790709">
    <property type="component" value="Unassembled WGS sequence"/>
</dbReference>
<reference evidence="1" key="1">
    <citation type="journal article" date="2021" name="New Phytol.">
        <title>Evolutionary innovations through gain and loss of genes in the ectomycorrhizal Boletales.</title>
        <authorList>
            <person name="Wu G."/>
            <person name="Miyauchi S."/>
            <person name="Morin E."/>
            <person name="Kuo A."/>
            <person name="Drula E."/>
            <person name="Varga T."/>
            <person name="Kohler A."/>
            <person name="Feng B."/>
            <person name="Cao Y."/>
            <person name="Lipzen A."/>
            <person name="Daum C."/>
            <person name="Hundley H."/>
            <person name="Pangilinan J."/>
            <person name="Johnson J."/>
            <person name="Barry K."/>
            <person name="LaButti K."/>
            <person name="Ng V."/>
            <person name="Ahrendt S."/>
            <person name="Min B."/>
            <person name="Choi I.G."/>
            <person name="Park H."/>
            <person name="Plett J.M."/>
            <person name="Magnuson J."/>
            <person name="Spatafora J.W."/>
            <person name="Nagy L.G."/>
            <person name="Henrissat B."/>
            <person name="Grigoriev I.V."/>
            <person name="Yang Z.L."/>
            <person name="Xu J."/>
            <person name="Martin F.M."/>
        </authorList>
    </citation>
    <scope>NUCLEOTIDE SEQUENCE</scope>
    <source>
        <strain evidence="1">KUC20120723A-06</strain>
    </source>
</reference>
<dbReference type="EMBL" id="MU266468">
    <property type="protein sequence ID" value="KAH7922927.1"/>
    <property type="molecule type" value="Genomic_DNA"/>
</dbReference>
<organism evidence="1 2">
    <name type="scientific">Leucogyrophana mollusca</name>
    <dbReference type="NCBI Taxonomy" id="85980"/>
    <lineage>
        <taxon>Eukaryota</taxon>
        <taxon>Fungi</taxon>
        <taxon>Dikarya</taxon>
        <taxon>Basidiomycota</taxon>
        <taxon>Agaricomycotina</taxon>
        <taxon>Agaricomycetes</taxon>
        <taxon>Agaricomycetidae</taxon>
        <taxon>Boletales</taxon>
        <taxon>Boletales incertae sedis</taxon>
        <taxon>Leucogyrophana</taxon>
    </lineage>
</organism>
<sequence>MGFGVQSWTTDLRVVATIFHSIAISCTVFRLSYRWYTFRFWWEDAWAALALLSDILCLTCTWMQQQVVASNHMPLIDTVSNWLVSIAFTCVVWSARMSVVFSIIRVANPPPTRRRCTLCVAAFFGVMWCGLLLQKIHICSRYACIMNRNVAIAQLSNSVSDILLVAMPIHLLRDVKLSSNRRILIACAFSASLLITVVTILHSALLFGPTTPVTAIIAHVKAALSLIVCNLLVLATFSYRLWHRSGGGDLDGSFDDTEAIQFTSVDLTQLTSHPCSAAGGNDIERSTGSVPTHATKSTGNPAGSKLEESSGGCLGQTSDCERGSHARS</sequence>
<evidence type="ECO:0000313" key="1">
    <source>
        <dbReference type="EMBL" id="KAH7922927.1"/>
    </source>
</evidence>
<proteinExistence type="predicted"/>
<accession>A0ACB8BB58</accession>
<name>A0ACB8BB58_9AGAM</name>
<comment type="caution">
    <text evidence="1">The sequence shown here is derived from an EMBL/GenBank/DDBJ whole genome shotgun (WGS) entry which is preliminary data.</text>
</comment>
<gene>
    <name evidence="1" type="ORF">BV22DRAFT_624772</name>
</gene>
<evidence type="ECO:0000313" key="2">
    <source>
        <dbReference type="Proteomes" id="UP000790709"/>
    </source>
</evidence>
<keyword evidence="2" id="KW-1185">Reference proteome</keyword>
<protein>
    <submittedName>
        <fullName evidence="1">Uncharacterized protein</fullName>
    </submittedName>
</protein>